<evidence type="ECO:0008006" key="5">
    <source>
        <dbReference type="Google" id="ProtNLM"/>
    </source>
</evidence>
<dbReference type="PANTHER" id="PTHR48107">
    <property type="entry name" value="NADPH-DEPENDENT ALDEHYDE REDUCTASE-LIKE PROTEIN, CHLOROPLASTIC-RELATED"/>
    <property type="match status" value="1"/>
</dbReference>
<keyword evidence="2" id="KW-0560">Oxidoreductase</keyword>
<dbReference type="PANTHER" id="PTHR48107:SF7">
    <property type="entry name" value="RE15974P"/>
    <property type="match status" value="1"/>
</dbReference>
<organism evidence="3 4">
    <name type="scientific">Oxalicibacterium flavum</name>
    <dbReference type="NCBI Taxonomy" id="179467"/>
    <lineage>
        <taxon>Bacteria</taxon>
        <taxon>Pseudomonadati</taxon>
        <taxon>Pseudomonadota</taxon>
        <taxon>Betaproteobacteria</taxon>
        <taxon>Burkholderiales</taxon>
        <taxon>Oxalobacteraceae</taxon>
        <taxon>Oxalicibacterium</taxon>
    </lineage>
</organism>
<dbReference type="InterPro" id="IPR002347">
    <property type="entry name" value="SDR_fam"/>
</dbReference>
<evidence type="ECO:0000313" key="4">
    <source>
        <dbReference type="Proteomes" id="UP000620266"/>
    </source>
</evidence>
<name>A0A8J2XUM4_9BURK</name>
<dbReference type="AlphaFoldDB" id="A0A8J2XUM4"/>
<comment type="caution">
    <text evidence="3">The sequence shown here is derived from an EMBL/GenBank/DDBJ whole genome shotgun (WGS) entry which is preliminary data.</text>
</comment>
<gene>
    <name evidence="3" type="ORF">GCM10007205_02040</name>
</gene>
<dbReference type="EMBL" id="BMCG01000001">
    <property type="protein sequence ID" value="GGB96348.1"/>
    <property type="molecule type" value="Genomic_DNA"/>
</dbReference>
<comment type="similarity">
    <text evidence="1">Belongs to the short-chain dehydrogenases/reductases (SDR) family.</text>
</comment>
<reference evidence="3" key="2">
    <citation type="submission" date="2020-09" db="EMBL/GenBank/DDBJ databases">
        <authorList>
            <person name="Sun Q."/>
            <person name="Sedlacek I."/>
        </authorList>
    </citation>
    <scope>NUCLEOTIDE SEQUENCE</scope>
    <source>
        <strain evidence="3">CCM 7086</strain>
    </source>
</reference>
<keyword evidence="4" id="KW-1185">Reference proteome</keyword>
<evidence type="ECO:0000256" key="2">
    <source>
        <dbReference type="ARBA" id="ARBA00023002"/>
    </source>
</evidence>
<reference evidence="3" key="1">
    <citation type="journal article" date="2014" name="Int. J. Syst. Evol. Microbiol.">
        <title>Complete genome sequence of Corynebacterium casei LMG S-19264T (=DSM 44701T), isolated from a smear-ripened cheese.</title>
        <authorList>
            <consortium name="US DOE Joint Genome Institute (JGI-PGF)"/>
            <person name="Walter F."/>
            <person name="Albersmeier A."/>
            <person name="Kalinowski J."/>
            <person name="Ruckert C."/>
        </authorList>
    </citation>
    <scope>NUCLEOTIDE SEQUENCE</scope>
    <source>
        <strain evidence="3">CCM 7086</strain>
    </source>
</reference>
<dbReference type="SUPFAM" id="SSF51735">
    <property type="entry name" value="NAD(P)-binding Rossmann-fold domains"/>
    <property type="match status" value="1"/>
</dbReference>
<accession>A0A8J2XUM4</accession>
<dbReference type="Proteomes" id="UP000620266">
    <property type="component" value="Unassembled WGS sequence"/>
</dbReference>
<evidence type="ECO:0000313" key="3">
    <source>
        <dbReference type="EMBL" id="GGB96348.1"/>
    </source>
</evidence>
<proteinExistence type="inferred from homology"/>
<dbReference type="GO" id="GO:0016614">
    <property type="term" value="F:oxidoreductase activity, acting on CH-OH group of donors"/>
    <property type="evidence" value="ECO:0007669"/>
    <property type="project" value="UniProtKB-ARBA"/>
</dbReference>
<dbReference type="RefSeq" id="WP_188394312.1">
    <property type="nucleotide sequence ID" value="NZ_BMCG01000001.1"/>
</dbReference>
<sequence length="219" mass="24000">MTHRMHPLHDRIAIVIDASHGIGAEIARHLARTGARVVLNYRPAQRRAAQQLEEEIFGSGGRAWAVPADPRNENEVRFLLEQTASGFGEPDIIIAADKAADAALPHRFGMHADKVWTLQAPWFLPPSCPSAGSLAADAACALRRTIDAAVTHSLQQNARNMEQPDPPARRAEAAFDDMTELRPRRTSCTSHAPDDTTQTVLAAARIGSGRRRRRLSIRS</sequence>
<dbReference type="InterPro" id="IPR036291">
    <property type="entry name" value="NAD(P)-bd_dom_sf"/>
</dbReference>
<dbReference type="Pfam" id="PF00106">
    <property type="entry name" value="adh_short"/>
    <property type="match status" value="1"/>
</dbReference>
<evidence type="ECO:0000256" key="1">
    <source>
        <dbReference type="ARBA" id="ARBA00006484"/>
    </source>
</evidence>
<dbReference type="Gene3D" id="3.40.50.720">
    <property type="entry name" value="NAD(P)-binding Rossmann-like Domain"/>
    <property type="match status" value="1"/>
</dbReference>
<protein>
    <recommendedName>
        <fullName evidence="5">Short-chain dehydrogenase</fullName>
    </recommendedName>
</protein>